<sequence>MNHCITKPNLASTAGQWSLADLEALQLLDQIQEDYACYEVNNDEGDVVEFRLPSHPETQCFIGRLQLGIHCHQQRPLASLRTTKDIQGNKKLSVEYAKDLPVQVISALPSIFSMPVSDTYTVSVELETIHSVIQDLSDTERFVLGTFSSNSVYTNEQAQAYVDALNRFQSLLNERMSSAKVRKRLHNRKLSRLKTKEKMIELVHALLHVHSKILVVRVDLGIMRSPESLINHHISSDQWKSEQDSQFLLKALERLNENARMNRMKHALGYIHRIEYGPQKGYHVHAYYFFDGQDHWADITWGQYIAKQWQHVTNNQGSVFICNMKKEDYRYCALGMLDYSNVEMLKNLEQSFDYLCKNDQYFQFTTQKRIRGFRCSELPEIPETKMGCPRKHDQSHLKYFHALDLRS</sequence>
<dbReference type="AlphaFoldDB" id="A0A9P2L9L1"/>
<proteinExistence type="predicted"/>
<name>A0A9P2L9L1_ACIBA</name>
<dbReference type="EMBL" id="AAYLMQ010000021">
    <property type="protein sequence ID" value="EGY2377618.1"/>
    <property type="molecule type" value="Genomic_DNA"/>
</dbReference>
<gene>
    <name evidence="1" type="ORF">JHZ39_001999</name>
</gene>
<protein>
    <submittedName>
        <fullName evidence="1">Inovirus Gp2 family protein</fullName>
    </submittedName>
</protein>
<organism evidence="1">
    <name type="scientific">Acinetobacter baumannii</name>
    <dbReference type="NCBI Taxonomy" id="470"/>
    <lineage>
        <taxon>Bacteria</taxon>
        <taxon>Pseudomonadati</taxon>
        <taxon>Pseudomonadota</taxon>
        <taxon>Gammaproteobacteria</taxon>
        <taxon>Moraxellales</taxon>
        <taxon>Moraxellaceae</taxon>
        <taxon>Acinetobacter</taxon>
        <taxon>Acinetobacter calcoaceticus/baumannii complex</taxon>
    </lineage>
</organism>
<comment type="caution">
    <text evidence="1">The sequence shown here is derived from an EMBL/GenBank/DDBJ whole genome shotgun (WGS) entry which is preliminary data.</text>
</comment>
<dbReference type="RefSeq" id="WP_114149793.1">
    <property type="nucleotide sequence ID" value="NZ_CAJHFX010000007.1"/>
</dbReference>
<reference evidence="1" key="1">
    <citation type="submission" date="2020-12" db="EMBL/GenBank/DDBJ databases">
        <authorList>
            <consortium name="Clinical and Environmental Microbiology Branch: Whole genome sequencing antimicrobial resistance pathogens in the healthcare setting"/>
        </authorList>
    </citation>
    <scope>NUCLEOTIDE SEQUENCE</scope>
    <source>
        <strain evidence="1">2018HL-00813</strain>
    </source>
</reference>
<evidence type="ECO:0000313" key="1">
    <source>
        <dbReference type="EMBL" id="EGY2377618.1"/>
    </source>
</evidence>
<accession>A0A9P2L9L1</accession>